<comment type="similarity">
    <text evidence="2 8">Belongs to the Mediator complex subunit 31 family.</text>
</comment>
<sequence>MNASEDTERTPTPSPPLPTRFEIELEFVQSLSNIQYITYLITNQSKQWKSVTFKNYLKYLEYWCDPPYANCVVYPNSLYILKLMNDFYEKNAKYNEETGYLENIDELPVFLQLHGSQLMNEMVNRWQN</sequence>
<dbReference type="eggNOG" id="KOG4086">
    <property type="taxonomic scope" value="Eukaryota"/>
</dbReference>
<dbReference type="GO" id="GO:0003713">
    <property type="term" value="F:transcription coactivator activity"/>
    <property type="evidence" value="ECO:0007669"/>
    <property type="project" value="EnsemblFungi"/>
</dbReference>
<evidence type="ECO:0000256" key="3">
    <source>
        <dbReference type="ARBA" id="ARBA00019660"/>
    </source>
</evidence>
<comment type="subcellular location">
    <subcellularLocation>
        <location evidence="1 8">Nucleus</location>
    </subcellularLocation>
</comment>
<keyword evidence="6 8" id="KW-0804">Transcription</keyword>
<keyword evidence="5 8" id="KW-0010">Activator</keyword>
<evidence type="ECO:0000256" key="5">
    <source>
        <dbReference type="ARBA" id="ARBA00023159"/>
    </source>
</evidence>
<dbReference type="GO" id="GO:0006281">
    <property type="term" value="P:DNA repair"/>
    <property type="evidence" value="ECO:0007669"/>
    <property type="project" value="EnsemblFungi"/>
</dbReference>
<dbReference type="HOGENOM" id="CLU_147521_0_0_1"/>
<dbReference type="InterPro" id="IPR038089">
    <property type="entry name" value="Med31_sf"/>
</dbReference>
<dbReference type="PANTHER" id="PTHR13186">
    <property type="entry name" value="MEDIATOR OF RNA POLYMERASE II TRANSCRIPTION SUBUNIT 31"/>
    <property type="match status" value="1"/>
</dbReference>
<dbReference type="GO" id="GO:0006311">
    <property type="term" value="P:meiotic gene conversion"/>
    <property type="evidence" value="ECO:0007669"/>
    <property type="project" value="EnsemblFungi"/>
</dbReference>
<dbReference type="GO" id="GO:0070847">
    <property type="term" value="C:core mediator complex"/>
    <property type="evidence" value="ECO:0007669"/>
    <property type="project" value="EnsemblFungi"/>
</dbReference>
<evidence type="ECO:0000256" key="6">
    <source>
        <dbReference type="ARBA" id="ARBA00023163"/>
    </source>
</evidence>
<evidence type="ECO:0000313" key="9">
    <source>
        <dbReference type="EMBL" id="CCF55900.1"/>
    </source>
</evidence>
<dbReference type="GO" id="GO:0016592">
    <property type="term" value="C:mediator complex"/>
    <property type="evidence" value="ECO:0007669"/>
    <property type="project" value="InterPro"/>
</dbReference>
<dbReference type="AlphaFoldDB" id="H2ANF0"/>
<dbReference type="GO" id="GO:0051123">
    <property type="term" value="P:RNA polymerase II preinitiation complex assembly"/>
    <property type="evidence" value="ECO:0007669"/>
    <property type="project" value="EnsemblFungi"/>
</dbReference>
<dbReference type="InParanoid" id="H2ANF0"/>
<dbReference type="InterPro" id="IPR008831">
    <property type="entry name" value="Mediator_Med31"/>
</dbReference>
<dbReference type="RefSeq" id="XP_003955035.1">
    <property type="nucleotide sequence ID" value="XM_003954986.1"/>
</dbReference>
<protein>
    <recommendedName>
        <fullName evidence="3 8">Mediator of RNA polymerase II transcription subunit 31</fullName>
    </recommendedName>
</protein>
<dbReference type="FunCoup" id="H2ANF0">
    <property type="interactions" value="150"/>
</dbReference>
<dbReference type="OrthoDB" id="10257739at2759"/>
<proteinExistence type="inferred from homology"/>
<gene>
    <name evidence="9" type="primary">KAFR0A04650</name>
    <name evidence="9" type="ORF">KAFR_0A04650</name>
</gene>
<evidence type="ECO:0000256" key="8">
    <source>
        <dbReference type="RuleBase" id="RU364129"/>
    </source>
</evidence>
<comment type="subunit">
    <text evidence="8">Component of the Mediator complex.</text>
</comment>
<evidence type="ECO:0000256" key="2">
    <source>
        <dbReference type="ARBA" id="ARBA00006378"/>
    </source>
</evidence>
<dbReference type="EMBL" id="HE650821">
    <property type="protein sequence ID" value="CCF55900.1"/>
    <property type="molecule type" value="Genomic_DNA"/>
</dbReference>
<reference evidence="9 10" key="1">
    <citation type="journal article" date="2011" name="Proc. Natl. Acad. Sci. U.S.A.">
        <title>Evolutionary erosion of yeast sex chromosomes by mating-type switching accidents.</title>
        <authorList>
            <person name="Gordon J.L."/>
            <person name="Armisen D."/>
            <person name="Proux-Wera E."/>
            <person name="Oheigeartaigh S.S."/>
            <person name="Byrne K.P."/>
            <person name="Wolfe K.H."/>
        </authorList>
    </citation>
    <scope>NUCLEOTIDE SEQUENCE [LARGE SCALE GENOMIC DNA]</scope>
    <source>
        <strain evidence="10">ATCC 22294 / BCRC 22015 / CBS 2517 / CECT 1963 / NBRC 1671 / NRRL Y-8276</strain>
    </source>
</reference>
<dbReference type="GO" id="GO:0032968">
    <property type="term" value="P:positive regulation of transcription elongation by RNA polymerase II"/>
    <property type="evidence" value="ECO:0007669"/>
    <property type="project" value="EnsemblFungi"/>
</dbReference>
<dbReference type="STRING" id="1071382.H2ANF0"/>
<evidence type="ECO:0000256" key="7">
    <source>
        <dbReference type="ARBA" id="ARBA00023242"/>
    </source>
</evidence>
<dbReference type="Proteomes" id="UP000005220">
    <property type="component" value="Chromosome 1"/>
</dbReference>
<dbReference type="KEGG" id="kaf:KAFR_0A04650"/>
<keyword evidence="7 8" id="KW-0539">Nucleus</keyword>
<dbReference type="GO" id="GO:0060261">
    <property type="term" value="P:positive regulation of transcription initiation by RNA polymerase II"/>
    <property type="evidence" value="ECO:0007669"/>
    <property type="project" value="EnsemblFungi"/>
</dbReference>
<dbReference type="GeneID" id="13882137"/>
<name>H2ANF0_KAZAF</name>
<accession>H2ANF0</accession>
<dbReference type="Pfam" id="PF05669">
    <property type="entry name" value="Med31"/>
    <property type="match status" value="1"/>
</dbReference>
<evidence type="ECO:0000313" key="10">
    <source>
        <dbReference type="Proteomes" id="UP000005220"/>
    </source>
</evidence>
<evidence type="ECO:0000256" key="1">
    <source>
        <dbReference type="ARBA" id="ARBA00004123"/>
    </source>
</evidence>
<dbReference type="Gene3D" id="1.10.10.1340">
    <property type="entry name" value="Mediator of RNA polymerase II, submodule Med31 (Soh1)"/>
    <property type="match status" value="1"/>
</dbReference>
<keyword evidence="4 8" id="KW-0805">Transcription regulation</keyword>
<keyword evidence="10" id="KW-1185">Reference proteome</keyword>
<organism evidence="9 10">
    <name type="scientific">Kazachstania africana (strain ATCC 22294 / BCRC 22015 / CBS 2517 / CECT 1963 / NBRC 1671 / NRRL Y-8276)</name>
    <name type="common">Yeast</name>
    <name type="synonym">Kluyveromyces africanus</name>
    <dbReference type="NCBI Taxonomy" id="1071382"/>
    <lineage>
        <taxon>Eukaryota</taxon>
        <taxon>Fungi</taxon>
        <taxon>Dikarya</taxon>
        <taxon>Ascomycota</taxon>
        <taxon>Saccharomycotina</taxon>
        <taxon>Saccharomycetes</taxon>
        <taxon>Saccharomycetales</taxon>
        <taxon>Saccharomycetaceae</taxon>
        <taxon>Kazachstania</taxon>
    </lineage>
</organism>
<evidence type="ECO:0000256" key="4">
    <source>
        <dbReference type="ARBA" id="ARBA00023015"/>
    </source>
</evidence>
<comment type="function">
    <text evidence="8">Component of the Mediator complex, a coactivator involved in the regulated transcription of nearly all RNA polymerase II-dependent genes. Mediator functions as a bridge to convey information from gene-specific regulatory proteins to the basal RNA polymerase II transcription machinery. Mediator is recruited to promoters by direct interactions with regulatory proteins and serves as a scaffold for the assembly of a functional preinitiation complex with RNA polymerase II and the general transcription factors.</text>
</comment>